<dbReference type="EMBL" id="MU129033">
    <property type="protein sequence ID" value="KAF9509563.1"/>
    <property type="molecule type" value="Genomic_DNA"/>
</dbReference>
<proteinExistence type="predicted"/>
<evidence type="ECO:0000313" key="2">
    <source>
        <dbReference type="Proteomes" id="UP000886523"/>
    </source>
</evidence>
<accession>A0A9P6APG0</accession>
<name>A0A9P6APG0_9AGAM</name>
<evidence type="ECO:0000313" key="1">
    <source>
        <dbReference type="EMBL" id="KAF9509563.1"/>
    </source>
</evidence>
<sequence length="158" mass="17152">MPFIMTPLPLQPFLLCPGQSQCLALFAAPPPEASAKGGVIIPSPLLPIPTPSPVNSTLSKYDNRCPPGLGGTLLQHANLEAIDIPQPKWLLSMVHGIWHNHAALIATEVQQEVSAHQVTQLQNVLDLPLAEPEEWYSLDDIECEDEDEGLLIPIDTVT</sequence>
<organism evidence="1 2">
    <name type="scientific">Hydnum rufescens UP504</name>
    <dbReference type="NCBI Taxonomy" id="1448309"/>
    <lineage>
        <taxon>Eukaryota</taxon>
        <taxon>Fungi</taxon>
        <taxon>Dikarya</taxon>
        <taxon>Basidiomycota</taxon>
        <taxon>Agaricomycotina</taxon>
        <taxon>Agaricomycetes</taxon>
        <taxon>Cantharellales</taxon>
        <taxon>Hydnaceae</taxon>
        <taxon>Hydnum</taxon>
    </lineage>
</organism>
<dbReference type="Proteomes" id="UP000886523">
    <property type="component" value="Unassembled WGS sequence"/>
</dbReference>
<comment type="caution">
    <text evidence="1">The sequence shown here is derived from an EMBL/GenBank/DDBJ whole genome shotgun (WGS) entry which is preliminary data.</text>
</comment>
<keyword evidence="2" id="KW-1185">Reference proteome</keyword>
<reference evidence="1" key="1">
    <citation type="journal article" date="2020" name="Nat. Commun.">
        <title>Large-scale genome sequencing of mycorrhizal fungi provides insights into the early evolution of symbiotic traits.</title>
        <authorList>
            <person name="Miyauchi S."/>
            <person name="Kiss E."/>
            <person name="Kuo A."/>
            <person name="Drula E."/>
            <person name="Kohler A."/>
            <person name="Sanchez-Garcia M."/>
            <person name="Morin E."/>
            <person name="Andreopoulos B."/>
            <person name="Barry K.W."/>
            <person name="Bonito G."/>
            <person name="Buee M."/>
            <person name="Carver A."/>
            <person name="Chen C."/>
            <person name="Cichocki N."/>
            <person name="Clum A."/>
            <person name="Culley D."/>
            <person name="Crous P.W."/>
            <person name="Fauchery L."/>
            <person name="Girlanda M."/>
            <person name="Hayes R.D."/>
            <person name="Keri Z."/>
            <person name="LaButti K."/>
            <person name="Lipzen A."/>
            <person name="Lombard V."/>
            <person name="Magnuson J."/>
            <person name="Maillard F."/>
            <person name="Murat C."/>
            <person name="Nolan M."/>
            <person name="Ohm R.A."/>
            <person name="Pangilinan J."/>
            <person name="Pereira M.F."/>
            <person name="Perotto S."/>
            <person name="Peter M."/>
            <person name="Pfister S."/>
            <person name="Riley R."/>
            <person name="Sitrit Y."/>
            <person name="Stielow J.B."/>
            <person name="Szollosi G."/>
            <person name="Zifcakova L."/>
            <person name="Stursova M."/>
            <person name="Spatafora J.W."/>
            <person name="Tedersoo L."/>
            <person name="Vaario L.M."/>
            <person name="Yamada A."/>
            <person name="Yan M."/>
            <person name="Wang P."/>
            <person name="Xu J."/>
            <person name="Bruns T."/>
            <person name="Baldrian P."/>
            <person name="Vilgalys R."/>
            <person name="Dunand C."/>
            <person name="Henrissat B."/>
            <person name="Grigoriev I.V."/>
            <person name="Hibbett D."/>
            <person name="Nagy L.G."/>
            <person name="Martin F.M."/>
        </authorList>
    </citation>
    <scope>NUCLEOTIDE SEQUENCE</scope>
    <source>
        <strain evidence="1">UP504</strain>
    </source>
</reference>
<gene>
    <name evidence="1" type="ORF">BS47DRAFT_1412129</name>
</gene>
<dbReference type="AlphaFoldDB" id="A0A9P6APG0"/>
<protein>
    <submittedName>
        <fullName evidence="1">Uncharacterized protein</fullName>
    </submittedName>
</protein>